<proteinExistence type="inferred from homology"/>
<dbReference type="Pfam" id="PF03028">
    <property type="entry name" value="Dynein_heavy"/>
    <property type="match status" value="1"/>
</dbReference>
<evidence type="ECO:0000256" key="10">
    <source>
        <dbReference type="ARBA" id="ARBA00023054"/>
    </source>
</evidence>
<dbReference type="Gene3D" id="1.10.8.710">
    <property type="match status" value="1"/>
</dbReference>
<evidence type="ECO:0000259" key="17">
    <source>
        <dbReference type="SMART" id="SM00382"/>
    </source>
</evidence>
<dbReference type="GO" id="GO:0030286">
    <property type="term" value="C:dynein complex"/>
    <property type="evidence" value="ECO:0007669"/>
    <property type="project" value="UniProtKB-KW"/>
</dbReference>
<keyword evidence="10 15" id="KW-0175">Coiled coil</keyword>
<keyword evidence="4" id="KW-0963">Cytoplasm</keyword>
<dbReference type="SMART" id="SM00382">
    <property type="entry name" value="AAA"/>
    <property type="match status" value="2"/>
</dbReference>
<keyword evidence="11" id="KW-0969">Cilium</keyword>
<keyword evidence="13" id="KW-0206">Cytoskeleton</keyword>
<dbReference type="Pfam" id="PF18199">
    <property type="entry name" value="Dynein_C"/>
    <property type="match status" value="1"/>
</dbReference>
<dbReference type="SUPFAM" id="SSF52540">
    <property type="entry name" value="P-loop containing nucleoside triphosphate hydrolases"/>
    <property type="match status" value="4"/>
</dbReference>
<dbReference type="Gene3D" id="1.10.8.720">
    <property type="entry name" value="Region D6 of dynein motor"/>
    <property type="match status" value="2"/>
</dbReference>
<feature type="domain" description="AAA+ ATPase" evidence="17">
    <location>
        <begin position="1914"/>
        <end position="2088"/>
    </location>
</feature>
<evidence type="ECO:0000256" key="3">
    <source>
        <dbReference type="ARBA" id="ARBA00008887"/>
    </source>
</evidence>
<dbReference type="Pfam" id="PF12781">
    <property type="entry name" value="AAA_9"/>
    <property type="match status" value="2"/>
</dbReference>
<dbReference type="FunFam" id="3.20.180.20:FF:000003">
    <property type="entry name" value="Dynein heavy chain 12, axonemal"/>
    <property type="match status" value="1"/>
</dbReference>
<dbReference type="InterPro" id="IPR041228">
    <property type="entry name" value="Dynein_C"/>
</dbReference>
<evidence type="ECO:0000256" key="12">
    <source>
        <dbReference type="ARBA" id="ARBA00023175"/>
    </source>
</evidence>
<dbReference type="FunFam" id="3.40.50.300:FF:002141">
    <property type="entry name" value="Dynein heavy chain"/>
    <property type="match status" value="1"/>
</dbReference>
<dbReference type="Gene3D" id="1.20.920.20">
    <property type="match status" value="1"/>
</dbReference>
<evidence type="ECO:0000313" key="18">
    <source>
        <dbReference type="EMBL" id="RHY32534.1"/>
    </source>
</evidence>
<dbReference type="Pfam" id="PF17852">
    <property type="entry name" value="Dynein_AAA_lid"/>
    <property type="match status" value="1"/>
</dbReference>
<dbReference type="Gene3D" id="6.10.140.1060">
    <property type="match status" value="1"/>
</dbReference>
<dbReference type="GO" id="GO:0005930">
    <property type="term" value="C:axoneme"/>
    <property type="evidence" value="ECO:0007669"/>
    <property type="project" value="UniProtKB-SubCell"/>
</dbReference>
<dbReference type="InterPro" id="IPR035699">
    <property type="entry name" value="AAA_6"/>
</dbReference>
<dbReference type="FunFam" id="1.10.8.710:FF:000004">
    <property type="entry name" value="Dynein axonemal heavy chain 6"/>
    <property type="match status" value="1"/>
</dbReference>
<dbReference type="InterPro" id="IPR024743">
    <property type="entry name" value="Dynein_HC_stalk"/>
</dbReference>
<evidence type="ECO:0000313" key="19">
    <source>
        <dbReference type="Proteomes" id="UP000285060"/>
    </source>
</evidence>
<keyword evidence="5" id="KW-0493">Microtubule</keyword>
<protein>
    <recommendedName>
        <fullName evidence="17">AAA+ ATPase domain-containing protein</fullName>
    </recommendedName>
</protein>
<accession>A0A418B3B5</accession>
<dbReference type="Gene3D" id="1.20.1270.280">
    <property type="match status" value="1"/>
</dbReference>
<evidence type="ECO:0000256" key="14">
    <source>
        <dbReference type="ARBA" id="ARBA00023273"/>
    </source>
</evidence>
<dbReference type="FunFam" id="1.20.140.100:FF:000004">
    <property type="entry name" value="Dynein axonemal heavy chain 6"/>
    <property type="match status" value="1"/>
</dbReference>
<dbReference type="EMBL" id="QUSY01000130">
    <property type="protein sequence ID" value="RHY32534.1"/>
    <property type="molecule type" value="Genomic_DNA"/>
</dbReference>
<dbReference type="FunFam" id="3.40.50.300:FF:000063">
    <property type="entry name" value="dynein heavy chain 6, axonemal"/>
    <property type="match status" value="1"/>
</dbReference>
<dbReference type="InterPro" id="IPR043157">
    <property type="entry name" value="Dynein_AAA1S"/>
</dbReference>
<dbReference type="InterPro" id="IPR013602">
    <property type="entry name" value="Dynein_heavy_linker"/>
</dbReference>
<dbReference type="Gene3D" id="1.10.8.1220">
    <property type="match status" value="1"/>
</dbReference>
<comment type="caution">
    <text evidence="18">The sequence shown here is derived from an EMBL/GenBank/DDBJ whole genome shotgun (WGS) entry which is preliminary data.</text>
</comment>
<dbReference type="PANTHER" id="PTHR22878">
    <property type="entry name" value="DYNEIN HEAVY CHAIN 6, AXONEMAL-LIKE-RELATED"/>
    <property type="match status" value="1"/>
</dbReference>
<dbReference type="GO" id="GO:0005874">
    <property type="term" value="C:microtubule"/>
    <property type="evidence" value="ECO:0007669"/>
    <property type="project" value="UniProtKB-KW"/>
</dbReference>
<dbReference type="InterPro" id="IPR041658">
    <property type="entry name" value="AAA_lid_11"/>
</dbReference>
<evidence type="ECO:0000256" key="2">
    <source>
        <dbReference type="ARBA" id="ARBA00004430"/>
    </source>
</evidence>
<dbReference type="VEuPathDB" id="FungiDB:H310_14407"/>
<dbReference type="Gene3D" id="3.20.180.20">
    <property type="entry name" value="Dynein heavy chain, N-terminal domain 2"/>
    <property type="match status" value="1"/>
</dbReference>
<evidence type="ECO:0000256" key="7">
    <source>
        <dbReference type="ARBA" id="ARBA00022840"/>
    </source>
</evidence>
<dbReference type="GO" id="GO:0005524">
    <property type="term" value="F:ATP binding"/>
    <property type="evidence" value="ECO:0007669"/>
    <property type="project" value="UniProtKB-KW"/>
</dbReference>
<evidence type="ECO:0000256" key="11">
    <source>
        <dbReference type="ARBA" id="ARBA00023069"/>
    </source>
</evidence>
<keyword evidence="14" id="KW-0966">Cell projection</keyword>
<dbReference type="Gene3D" id="1.10.472.130">
    <property type="match status" value="1"/>
</dbReference>
<dbReference type="Gene3D" id="1.20.58.1120">
    <property type="match status" value="2"/>
</dbReference>
<dbReference type="Proteomes" id="UP000285060">
    <property type="component" value="Unassembled WGS sequence"/>
</dbReference>
<organism evidence="18 19">
    <name type="scientific">Aphanomyces invadans</name>
    <dbReference type="NCBI Taxonomy" id="157072"/>
    <lineage>
        <taxon>Eukaryota</taxon>
        <taxon>Sar</taxon>
        <taxon>Stramenopiles</taxon>
        <taxon>Oomycota</taxon>
        <taxon>Saprolegniomycetes</taxon>
        <taxon>Saprolegniales</taxon>
        <taxon>Verrucalvaceae</taxon>
        <taxon>Aphanomyces</taxon>
    </lineage>
</organism>
<gene>
    <name evidence="18" type="ORF">DYB32_002465</name>
</gene>
<dbReference type="Gene3D" id="1.10.287.2620">
    <property type="match status" value="1"/>
</dbReference>
<dbReference type="GO" id="GO:0051959">
    <property type="term" value="F:dynein light intermediate chain binding"/>
    <property type="evidence" value="ECO:0007669"/>
    <property type="project" value="InterPro"/>
</dbReference>
<dbReference type="InterPro" id="IPR041589">
    <property type="entry name" value="DNAH3_AAA_lid_1"/>
</dbReference>
<dbReference type="GO" id="GO:0007018">
    <property type="term" value="P:microtubule-based movement"/>
    <property type="evidence" value="ECO:0007669"/>
    <property type="project" value="InterPro"/>
</dbReference>
<feature type="domain" description="AAA+ ATPase" evidence="17">
    <location>
        <begin position="1273"/>
        <end position="1426"/>
    </location>
</feature>
<evidence type="ECO:0000256" key="6">
    <source>
        <dbReference type="ARBA" id="ARBA00022741"/>
    </source>
</evidence>
<keyword evidence="6" id="KW-0547">Nucleotide-binding</keyword>
<dbReference type="InterPro" id="IPR042228">
    <property type="entry name" value="Dynein_linker_3"/>
</dbReference>
<sequence>MEDRSGARRKAPVDPFSVDQSQTNALLKQRIYQPSNKRTNASIDSQSVLVPRPKKLLSASVSVARLPKQLVNPKIKPTASTPVLPPLQPSPRALAVMTPPSVVDECWGEQAPSRSAAKNTFTASLNLDARYLGEFENGNFLYLQRKPHSDQVVYDLEVVEHYATNPSNYYTMSKAGITHFTHDSSDFCALDKWELEYQRFTAMRQIPFFQKYRVWKNYNVWKQNIHLAKMQHAKKILNTQLFLLHPQLQDTLLRLRALTLSTYTLSQLEDEQAQAIVDLSASLATFSNQVVELCVSACDGVVDTFLEKNKIVAEHKMTFMERAALRKECRSLTNFLRLADVLVIDAMMQLSITSFQTFLTQCRQSALPLFSVVVEVSNSHTSTTSIAPTPNVEMWRRSFEVILKQCLTVTEVPERLLGHPKLLGYTSATAEDEGKTSWSIMSLNLATLLNDDAEFNTVSTDIFAALDDAFEAVDAYLDIFHPYFDVYLQDMDMMAHPERFHDASIDQFSDEIAVFEGQMKTFVHIPSTAVVGVFRVDSDKFKQKLLPTPQQCIVCIKTLLPNLMKEQAQGILDVLTELSPVAFSVPTTPDKFVAKVVHMEKLGKTLPDLKLQYRRVYDMACLMDNYEWRVPDDIKESIILMKEGVISLEGTLTRFDTDLDAETARFTQLINDMLPPLTKNVLHLQAKLQHPKLETMQTPIADAMAYLHEQQQVVNELVAEANRLKEYQAQLKQPLSEFTDVQEVVDDVALKTKLWTALGEWEKCTVMYNETRFDQIDVNTMGSQVQSYMKLASQAQRALPQNEVAAVLVGQVEQFKLVLPVVNDLRGTFLQERHWNQIHTILGFTVKGDANLTLGTLMERQAMKHGEAISVVSVAAQQESVLEAMLHKVVAVWQKLELEVKPYKESKDVFVLGAVDEVLAALDDSIVTINTILGSRFIGAIRDEVDMWRKKLVGLQETLDEWLLVQKNWMYIENIFSAPDIQRQLPDASKVFAHVDLSWKAIMKRTNDAPLAIAAGSFPGIKETLAQHNMNLDKIQKSLEDYLETKRMAFPRFYFLSNDELLEILAQSKNPHAVQPHLRKCFENLVQLEFGDGSVDMLAMISSEKERVPLGKNLKARGNVEDWLKALEVSMKASIYKLMKVGLADYDTRLRKEWVCEHPGQVVATVAQMTWARQTEMVLMHSQSMQEWLGQVVSELNDLIVKIRGQLTSLERKVIVALQQLRYYWDPDVDDVLIKHSDSVIQYGYEYMGATSRLVITPLTDRCWMTLTGAYGLKLGAAPAGPAGTGKTESSKDLAKAMAIQCVVFNCSDQIDYKMMGKLFRGLAQAGNWTCLDEFNRIDIEVLSVVAQQLLTLREGDGSRGAHAASCVVVGRVQEKEHINFMGVEILLKDHHVIVTMNPGYAGRTELPDNLKVCFRPVSMMVPDYALIAEIMLFAEGFSDAKTLSRKMCKLYILCSEQLSQQPHYDYGLRAVKSVLVMAGSLKRANPTLTEDVTLIRALRDSNVPKFLSDDLPLFQAIVYDLFPGIAIPSNDYGELLVTLEHEIAKANLQNVPTFVTKIIQLFDTFNVRFGGTLVGPTGAGKSTCYRMLQRTMTALRETGSTNSLFQSVHTRVLNPKCITMGELYGEFNDLTQEWHDGLGSMIMREAVVNDSPDFKWTVFDGPIDALWIENMNTVLDDNMTLCLANGERIKLKSEMRMLFEVMDLCAASPATVSRIGVVYMTSTDVGWRPYIQTWLATLVGTFPSDWLTRVHTFLHPVAEKVLEFVRAFAVEPVPTVDMSLVTHCCKLVQSLLDQCVVHSNAFAYSPAEQLDVVDKLVVFSVVWSLGASMSHTSVDAFDAFLRELLEPHGPTVQMPTQGVVFDYYVDFTSKRFAPWSDIVPGFTYNAAMPYFDMIVPTADSIRYTHLLRTLTLANTPAYVTGVTGTGKTVLVMDLIRELTTSTEAASAGFMSTTLSFSAQTSSLVTQQTIEGKLEKKRRNLLGPVANKRMVVFVDDVNLPAVEVYGAQAPIELLRQFLDYRGFYDRDKLFWKDIADTSVVCAAAPAGGGRSHCTPRFVRHFHVLCVHPARDASLELIFSSILGGFLERFAAPVKAVRGSIIACVIEVYNRVCSELLPTPSKFHYTFNLRDVSKVFQGILMITPAKCTDVNTIHKLWVHEACRVFGDRLNTAQDNAWFEDVVLHLLSAHCQVKWTKESLFHAPCPLVFGDIFRPGVPNPLYEICEDAHKVVKVLESANDDYNMRFSNKMNLVFFRDAIGHLLRLTRVLRQPRGNAMLIGVGGSGKQSLARLAAFAQDAACHQIEITRGYSAVDFHEDLKTLLVKAGVHGVPTVFLFTDSQIVDESFLEDINNILNSGEVPNLFASDEIERIVGDMRPVVKSLGLAETRDQCIATFVYRVRNFLHIVLCMSPVGSALRVRCRAFPSLINCCTIDWYMNWPKEALESVATRFLAHVHLPSEDMRASLIGMCSIVHTTSNEFAAAFQSQLQRHVYTTPKSYLDLIQLYVKMLQIKQTELQHIKSRMEVRPLSRCASELIKLQPILTQKAREAEVLLKQVSIDQQAAADVRMRVSKDEAVVGKQAEEVAILQADAQKDLDIAMPALLNAQNALHSLSKSDITEVKSFAKPPEAVETVMSCVCLLLGEKQTWDAAKKVLNDSAFIERLMNYDKDNIPAPLLKKLSKCVSEPGMAVEVVSKVSKAATSLCMWAHAMDVYSKVAKEVGPKKANLDAMNEKLQAANAVLKTKQDELRIVNEKVMLLEKQCNDTLDEKDALAKEASTTEKRLIRAEKLISGLSVEGKRWKESVASLGDGILAMVGDTFLAAASISYYGAFTGTFRQQMVDCWRDKVEELEIPCSRAKYSLATTLGSPVEIREWQLNGLPTDGNSTDNAILATRGERWPLMIDPQGQANKWIKNTVAPDVTKMTHANLLRSLESCIRVKHERPDMEEKKNRLVVTMAQDKKQLQDIEDRILQKLSESSGNVLDDEGLIETLASSNATSKVIKERVHEAEATELDINRARDEYRSVATRGSILYFVVAQLAMIDPMYQYSLPYFQRLFNICFDAAPSSPVRLAQEKVQRATLHMLTVEMGAGFGKVGTVSMDDIYKDTDRKTPCIFVLSAGADPTGMLLRFAKDRQFSDRLHLISLGQGQGPRAEALIEVSKTNGDWVLLQNCHLAKSWMPALEKKVDDLAADATVVDSFRLFLTSFPAAYFPVTVLQNGIKLTNEPPKGIRANLIRSFVTLLSSDSAFFDMFESGGEFVEGGAVFTKQAVWRKLLCSLVFFHAIIQERRKFGACGSDRRGVDISRQINYGGRVTDDWDRRCLMSILNGFYTPQVLDDSYTFSSSGTYYAITAHNYASVMAYFESLPVHAAPEIFGMHENANVTFERNESWQMIHIVLSLEPRDGTAFSNDDKVLELAASIQVSTPFACEAVALIDSAQSQLPDNLRLDEAGPTTFRTRTVLGTVVMDSLATVLSQELVKFNHLLTKMRVSLMDIQRAIQGLIVMSSDLDNMYTSFLNGRVPGIWEVVSFASLKALGPWVEDLLSRVAFFRTWLVHGEPVVFPLPAFFFPQGFMTGTLQNFARKYQTAIDCLGFTFAVLEGTAASITSSPSDGIYVDGLWLEVSHLVVVLRMAHASPMSVVHFLPQANIDRRKDEYPCPVYKTSVRKGTLSTTGMSTNFVVAVYLPTTEKPDHWVLNGAAFLLNLDS</sequence>
<feature type="coiled-coil region" evidence="15">
    <location>
        <begin position="2723"/>
        <end position="2788"/>
    </location>
</feature>
<dbReference type="GO" id="GO:0008569">
    <property type="term" value="F:minus-end-directed microtubule motor activity"/>
    <property type="evidence" value="ECO:0007669"/>
    <property type="project" value="InterPro"/>
</dbReference>
<dbReference type="InterPro" id="IPR024317">
    <property type="entry name" value="Dynein_heavy_chain_D4_dom"/>
</dbReference>
<reference evidence="18 19" key="1">
    <citation type="submission" date="2018-08" db="EMBL/GenBank/DDBJ databases">
        <title>Aphanomyces genome sequencing and annotation.</title>
        <authorList>
            <person name="Minardi D."/>
            <person name="Oidtmann B."/>
            <person name="Van Der Giezen M."/>
            <person name="Studholme D.J."/>
        </authorList>
    </citation>
    <scope>NUCLEOTIDE SEQUENCE [LARGE SCALE GENOMIC DNA]</scope>
    <source>
        <strain evidence="18 19">NJM0002</strain>
    </source>
</reference>
<evidence type="ECO:0000256" key="16">
    <source>
        <dbReference type="SAM" id="MobiDB-lite"/>
    </source>
</evidence>
<feature type="region of interest" description="Disordered" evidence="16">
    <location>
        <begin position="1"/>
        <end position="20"/>
    </location>
</feature>
<dbReference type="Gene3D" id="3.10.490.20">
    <property type="match status" value="1"/>
</dbReference>
<dbReference type="InterPro" id="IPR041466">
    <property type="entry name" value="Dynein_AAA5_ext"/>
</dbReference>
<dbReference type="Pfam" id="PF12774">
    <property type="entry name" value="AAA_6"/>
    <property type="match status" value="1"/>
</dbReference>
<dbReference type="InterPro" id="IPR042222">
    <property type="entry name" value="Dynein_2_N"/>
</dbReference>
<dbReference type="Pfam" id="PF12775">
    <property type="entry name" value="AAA_7"/>
    <property type="match status" value="1"/>
</dbReference>
<dbReference type="InterPro" id="IPR026983">
    <property type="entry name" value="DHC"/>
</dbReference>
<dbReference type="Pfam" id="PF18198">
    <property type="entry name" value="AAA_lid_11"/>
    <property type="match status" value="1"/>
</dbReference>
<comment type="similarity">
    <text evidence="3">Belongs to the dynein heavy chain family.</text>
</comment>
<dbReference type="PANTHER" id="PTHR22878:SF68">
    <property type="entry name" value="DYNEIN HEAVY CHAIN 6, AXONEMAL-LIKE"/>
    <property type="match status" value="1"/>
</dbReference>
<dbReference type="Pfam" id="PF12777">
    <property type="entry name" value="MT"/>
    <property type="match status" value="1"/>
</dbReference>
<dbReference type="Gene3D" id="3.40.50.300">
    <property type="entry name" value="P-loop containing nucleotide triphosphate hydrolases"/>
    <property type="match status" value="5"/>
</dbReference>
<evidence type="ECO:0000256" key="9">
    <source>
        <dbReference type="ARBA" id="ARBA00023017"/>
    </source>
</evidence>
<evidence type="ECO:0000256" key="1">
    <source>
        <dbReference type="ARBA" id="ARBA00004230"/>
    </source>
</evidence>
<dbReference type="InterPro" id="IPR035706">
    <property type="entry name" value="AAA_9"/>
</dbReference>
<dbReference type="FunFam" id="1.20.920.20:FF:000001">
    <property type="entry name" value="dynein heavy chain 2, axonemal"/>
    <property type="match status" value="1"/>
</dbReference>
<keyword evidence="19" id="KW-1185">Reference proteome</keyword>
<dbReference type="FunFam" id="3.40.50.300:FF:000362">
    <property type="entry name" value="Dynein, axonemal, heavy chain 6"/>
    <property type="match status" value="1"/>
</dbReference>
<comment type="subcellular location">
    <subcellularLocation>
        <location evidence="1">Cell projection</location>
        <location evidence="1">Cilium</location>
        <location evidence="1">Flagellum</location>
    </subcellularLocation>
    <subcellularLocation>
        <location evidence="2">Cytoplasm</location>
        <location evidence="2">Cytoskeleton</location>
        <location evidence="2">Cilium axoneme</location>
    </subcellularLocation>
</comment>
<evidence type="ECO:0000256" key="15">
    <source>
        <dbReference type="SAM" id="Coils"/>
    </source>
</evidence>
<keyword evidence="8" id="KW-0282">Flagellum</keyword>
<evidence type="ECO:0000256" key="13">
    <source>
        <dbReference type="ARBA" id="ARBA00023212"/>
    </source>
</evidence>
<dbReference type="GO" id="GO:0045505">
    <property type="term" value="F:dynein intermediate chain binding"/>
    <property type="evidence" value="ECO:0007669"/>
    <property type="project" value="InterPro"/>
</dbReference>
<dbReference type="Pfam" id="PF08393">
    <property type="entry name" value="DHC_N2"/>
    <property type="match status" value="1"/>
</dbReference>
<dbReference type="Pfam" id="PF12780">
    <property type="entry name" value="AAA_8"/>
    <property type="match status" value="1"/>
</dbReference>
<dbReference type="InterPro" id="IPR027417">
    <property type="entry name" value="P-loop_NTPase"/>
</dbReference>
<evidence type="ECO:0000256" key="4">
    <source>
        <dbReference type="ARBA" id="ARBA00022490"/>
    </source>
</evidence>
<name>A0A418B3B5_9STRA</name>
<dbReference type="FunFam" id="1.20.920.30:FF:000005">
    <property type="entry name" value="Dynein, axonemal, heavy chain 2"/>
    <property type="match status" value="1"/>
</dbReference>
<keyword evidence="9" id="KW-0243">Dynein</keyword>
<dbReference type="InterPro" id="IPR043160">
    <property type="entry name" value="Dynein_C_barrel"/>
</dbReference>
<dbReference type="GO" id="GO:0031514">
    <property type="term" value="C:motile cilium"/>
    <property type="evidence" value="ECO:0007669"/>
    <property type="project" value="UniProtKB-SubCell"/>
</dbReference>
<evidence type="ECO:0000256" key="5">
    <source>
        <dbReference type="ARBA" id="ARBA00022701"/>
    </source>
</evidence>
<dbReference type="InterPro" id="IPR042219">
    <property type="entry name" value="AAA_lid_11_sf"/>
</dbReference>
<evidence type="ECO:0000256" key="8">
    <source>
        <dbReference type="ARBA" id="ARBA00022846"/>
    </source>
</evidence>
<dbReference type="Pfam" id="PF17857">
    <property type="entry name" value="AAA_lid_1"/>
    <property type="match status" value="1"/>
</dbReference>
<dbReference type="InterPro" id="IPR004273">
    <property type="entry name" value="Dynein_heavy_D6_P-loop"/>
</dbReference>
<dbReference type="FunFam" id="3.10.490.20:FF:000009">
    <property type="entry name" value="Dynein heavy chain 4"/>
    <property type="match status" value="1"/>
</dbReference>
<dbReference type="InterPro" id="IPR003593">
    <property type="entry name" value="AAA+_ATPase"/>
</dbReference>
<dbReference type="Gene3D" id="1.20.140.100">
    <property type="entry name" value="Dynein heavy chain, N-terminal domain 2"/>
    <property type="match status" value="1"/>
</dbReference>
<dbReference type="Gene3D" id="1.20.920.30">
    <property type="match status" value="1"/>
</dbReference>
<keyword evidence="12" id="KW-0505">Motor protein</keyword>
<keyword evidence="7" id="KW-0067">ATP-binding</keyword>